<dbReference type="GO" id="GO:0008855">
    <property type="term" value="F:exodeoxyribonuclease VII activity"/>
    <property type="evidence" value="ECO:0007669"/>
    <property type="project" value="UniProtKB-UniRule"/>
</dbReference>
<dbReference type="InterPro" id="IPR037004">
    <property type="entry name" value="Exonuc_VII_ssu_sf"/>
</dbReference>
<comment type="subunit">
    <text evidence="6">Heterooligomer composed of large and small subunits.</text>
</comment>
<keyword evidence="5 6" id="KW-0269">Exonuclease</keyword>
<sequence>MSAETIPADQMSYEQAFAELEGIIQTLENEQPSLEEALQLYERGQALVQRCAALLDQAELRVRQLSGSDYGLVEEEQEE</sequence>
<evidence type="ECO:0000256" key="5">
    <source>
        <dbReference type="ARBA" id="ARBA00022839"/>
    </source>
</evidence>
<dbReference type="PIRSF" id="PIRSF006488">
    <property type="entry name" value="Exonuc_VII_S"/>
    <property type="match status" value="1"/>
</dbReference>
<evidence type="ECO:0000256" key="4">
    <source>
        <dbReference type="ARBA" id="ARBA00022801"/>
    </source>
</evidence>
<dbReference type="PANTHER" id="PTHR34137:SF1">
    <property type="entry name" value="EXODEOXYRIBONUCLEASE 7 SMALL SUBUNIT"/>
    <property type="match status" value="1"/>
</dbReference>
<evidence type="ECO:0000256" key="2">
    <source>
        <dbReference type="ARBA" id="ARBA00022490"/>
    </source>
</evidence>
<dbReference type="AlphaFoldDB" id="A0A7C4PYM5"/>
<evidence type="ECO:0000256" key="7">
    <source>
        <dbReference type="SAM" id="Coils"/>
    </source>
</evidence>
<proteinExistence type="inferred from homology"/>
<name>A0A7C4PYM5_9CHLR</name>
<dbReference type="Gene3D" id="1.10.287.1040">
    <property type="entry name" value="Exonuclease VII, small subunit"/>
    <property type="match status" value="1"/>
</dbReference>
<evidence type="ECO:0000256" key="6">
    <source>
        <dbReference type="HAMAP-Rule" id="MF_00337"/>
    </source>
</evidence>
<reference evidence="8" key="1">
    <citation type="journal article" date="2020" name="mSystems">
        <title>Genome- and Community-Level Interaction Insights into Carbon Utilization and Element Cycling Functions of Hydrothermarchaeota in Hydrothermal Sediment.</title>
        <authorList>
            <person name="Zhou Z."/>
            <person name="Liu Y."/>
            <person name="Xu W."/>
            <person name="Pan J."/>
            <person name="Luo Z.H."/>
            <person name="Li M."/>
        </authorList>
    </citation>
    <scope>NUCLEOTIDE SEQUENCE [LARGE SCALE GENOMIC DNA]</scope>
    <source>
        <strain evidence="8">SpSt-556</strain>
    </source>
</reference>
<dbReference type="NCBIfam" id="TIGR01280">
    <property type="entry name" value="xseB"/>
    <property type="match status" value="1"/>
</dbReference>
<comment type="caution">
    <text evidence="8">The sequence shown here is derived from an EMBL/GenBank/DDBJ whole genome shotgun (WGS) entry which is preliminary data.</text>
</comment>
<dbReference type="EMBL" id="DSXR01000117">
    <property type="protein sequence ID" value="HGS88205.1"/>
    <property type="molecule type" value="Genomic_DNA"/>
</dbReference>
<dbReference type="GO" id="GO:0009318">
    <property type="term" value="C:exodeoxyribonuclease VII complex"/>
    <property type="evidence" value="ECO:0007669"/>
    <property type="project" value="UniProtKB-UniRule"/>
</dbReference>
<dbReference type="HAMAP" id="MF_00337">
    <property type="entry name" value="Exonuc_7_S"/>
    <property type="match status" value="1"/>
</dbReference>
<keyword evidence="2 6" id="KW-0963">Cytoplasm</keyword>
<organism evidence="8">
    <name type="scientific">Bellilinea caldifistulae</name>
    <dbReference type="NCBI Taxonomy" id="360411"/>
    <lineage>
        <taxon>Bacteria</taxon>
        <taxon>Bacillati</taxon>
        <taxon>Chloroflexota</taxon>
        <taxon>Anaerolineae</taxon>
        <taxon>Anaerolineales</taxon>
        <taxon>Anaerolineaceae</taxon>
        <taxon>Bellilinea</taxon>
    </lineage>
</organism>
<dbReference type="PANTHER" id="PTHR34137">
    <property type="entry name" value="EXODEOXYRIBONUCLEASE 7 SMALL SUBUNIT"/>
    <property type="match status" value="1"/>
</dbReference>
<feature type="coiled-coil region" evidence="7">
    <location>
        <begin position="10"/>
        <end position="44"/>
    </location>
</feature>
<comment type="function">
    <text evidence="6">Bidirectionally degrades single-stranded DNA into large acid-insoluble oligonucleotides, which are then degraded further into small acid-soluble oligonucleotides.</text>
</comment>
<evidence type="ECO:0000313" key="8">
    <source>
        <dbReference type="EMBL" id="HGS88205.1"/>
    </source>
</evidence>
<keyword evidence="7" id="KW-0175">Coiled coil</keyword>
<dbReference type="InterPro" id="IPR003761">
    <property type="entry name" value="Exonuc_VII_S"/>
</dbReference>
<dbReference type="GO" id="GO:0005829">
    <property type="term" value="C:cytosol"/>
    <property type="evidence" value="ECO:0007669"/>
    <property type="project" value="TreeGrafter"/>
</dbReference>
<gene>
    <name evidence="6 8" type="primary">xseB</name>
    <name evidence="8" type="ORF">ENT17_11405</name>
</gene>
<dbReference type="Pfam" id="PF02609">
    <property type="entry name" value="Exonuc_VII_S"/>
    <property type="match status" value="1"/>
</dbReference>
<dbReference type="EC" id="3.1.11.6" evidence="6"/>
<evidence type="ECO:0000256" key="3">
    <source>
        <dbReference type="ARBA" id="ARBA00022722"/>
    </source>
</evidence>
<keyword evidence="4 6" id="KW-0378">Hydrolase</keyword>
<comment type="subcellular location">
    <subcellularLocation>
        <location evidence="6">Cytoplasm</location>
    </subcellularLocation>
</comment>
<dbReference type="SUPFAM" id="SSF116842">
    <property type="entry name" value="XseB-like"/>
    <property type="match status" value="1"/>
</dbReference>
<comment type="catalytic activity">
    <reaction evidence="6">
        <text>Exonucleolytic cleavage in either 5'- to 3'- or 3'- to 5'-direction to yield nucleoside 5'-phosphates.</text>
        <dbReference type="EC" id="3.1.11.6"/>
    </reaction>
</comment>
<comment type="similarity">
    <text evidence="1 6">Belongs to the XseB family.</text>
</comment>
<keyword evidence="3 6" id="KW-0540">Nuclease</keyword>
<accession>A0A7C4PYM5</accession>
<evidence type="ECO:0000256" key="1">
    <source>
        <dbReference type="ARBA" id="ARBA00009998"/>
    </source>
</evidence>
<protein>
    <recommendedName>
        <fullName evidence="6">Exodeoxyribonuclease 7 small subunit</fullName>
        <ecNumber evidence="6">3.1.11.6</ecNumber>
    </recommendedName>
    <alternativeName>
        <fullName evidence="6">Exodeoxyribonuclease VII small subunit</fullName>
        <shortName evidence="6">Exonuclease VII small subunit</shortName>
    </alternativeName>
</protein>
<dbReference type="GO" id="GO:0006308">
    <property type="term" value="P:DNA catabolic process"/>
    <property type="evidence" value="ECO:0007669"/>
    <property type="project" value="UniProtKB-UniRule"/>
</dbReference>